<dbReference type="InterPro" id="IPR020904">
    <property type="entry name" value="Sc_DH/Rdtase_CS"/>
</dbReference>
<dbReference type="InterPro" id="IPR036291">
    <property type="entry name" value="NAD(P)-bd_dom_sf"/>
</dbReference>
<dbReference type="PANTHER" id="PTHR43943">
    <property type="entry name" value="DEHYDROGENASE/REDUCTASE (SDR FAMILY) MEMBER 4"/>
    <property type="match status" value="1"/>
</dbReference>
<dbReference type="InterPro" id="IPR002347">
    <property type="entry name" value="SDR_fam"/>
</dbReference>
<evidence type="ECO:0000313" key="4">
    <source>
        <dbReference type="Proteomes" id="UP000215043"/>
    </source>
</evidence>
<accession>A0A223RUU9</accession>
<dbReference type="KEGG" id="aey:CDG81_16740"/>
<protein>
    <submittedName>
        <fullName evidence="3">NAD(P)-dependent oxidoreductase</fullName>
    </submittedName>
</protein>
<name>A0A223RUU9_9ACTN</name>
<dbReference type="GO" id="GO:0016491">
    <property type="term" value="F:oxidoreductase activity"/>
    <property type="evidence" value="ECO:0007669"/>
    <property type="project" value="UniProtKB-KW"/>
</dbReference>
<evidence type="ECO:0000313" key="3">
    <source>
        <dbReference type="EMBL" id="ASU79640.1"/>
    </source>
</evidence>
<dbReference type="EMBL" id="CP022752">
    <property type="protein sequence ID" value="ASU79640.1"/>
    <property type="molecule type" value="Genomic_DNA"/>
</dbReference>
<dbReference type="CDD" id="cd05233">
    <property type="entry name" value="SDR_c"/>
    <property type="match status" value="1"/>
</dbReference>
<proteinExistence type="inferred from homology"/>
<sequence length="297" mass="32130">MRERSQRAVSPVSVPTATFHLPKPLRTREILVSERFRNKSALVVGASRGIGFAAARNIAAEGGSVAITGRNEEALTDAARLIKEETGTAVLPVVGHARRDEDRRATVETAVTEFGKLDVLVYTTATNISRNATALELDPEVMLKEYDLNVVAALEYTKLAYWSSMRDNGGSVVLLSSVAAFGNVRLAPYSMTKSALEVLRQHLADQLAPAVRVNSVAPGFVDTAFAEKLQRLPKEQVDASYPLGRQGNPEDVARAITFLASDEAEWITGTALVVDGGKSTQPYRHDLPHVELGSVLH</sequence>
<dbReference type="NCBIfam" id="NF005559">
    <property type="entry name" value="PRK07231.1"/>
    <property type="match status" value="1"/>
</dbReference>
<keyword evidence="2" id="KW-0560">Oxidoreductase</keyword>
<dbReference type="PANTHER" id="PTHR43943:SF2">
    <property type="entry name" value="DEHYDROGENASE_REDUCTASE 4"/>
    <property type="match status" value="1"/>
</dbReference>
<dbReference type="PRINTS" id="PR00081">
    <property type="entry name" value="GDHRDH"/>
</dbReference>
<dbReference type="FunFam" id="3.40.50.720:FF:000084">
    <property type="entry name" value="Short-chain dehydrogenase reductase"/>
    <property type="match status" value="1"/>
</dbReference>
<dbReference type="Gene3D" id="3.40.50.720">
    <property type="entry name" value="NAD(P)-binding Rossmann-like Domain"/>
    <property type="match status" value="1"/>
</dbReference>
<dbReference type="AlphaFoldDB" id="A0A223RUU9"/>
<dbReference type="Proteomes" id="UP000215043">
    <property type="component" value="Chromosome"/>
</dbReference>
<evidence type="ECO:0000256" key="1">
    <source>
        <dbReference type="ARBA" id="ARBA00006484"/>
    </source>
</evidence>
<reference evidence="3 4" key="1">
    <citation type="submission" date="2017-08" db="EMBL/GenBank/DDBJ databases">
        <title>The complete genome sequence of moderately halophilic actinomycete Actinopolyspora erythraea YIM 90600, the producer of novel erythromycin, novel actinopolysporins A-C and tubercidin.</title>
        <authorList>
            <person name="Yin M."/>
            <person name="Tang S."/>
        </authorList>
    </citation>
    <scope>NUCLEOTIDE SEQUENCE [LARGE SCALE GENOMIC DNA]</scope>
    <source>
        <strain evidence="3 4">YIM 90600</strain>
    </source>
</reference>
<comment type="similarity">
    <text evidence="1">Belongs to the short-chain dehydrogenases/reductases (SDR) family.</text>
</comment>
<gene>
    <name evidence="3" type="ORF">CDG81_16740</name>
</gene>
<dbReference type="SUPFAM" id="SSF51735">
    <property type="entry name" value="NAD(P)-binding Rossmann-fold domains"/>
    <property type="match status" value="1"/>
</dbReference>
<dbReference type="PROSITE" id="PS00061">
    <property type="entry name" value="ADH_SHORT"/>
    <property type="match status" value="1"/>
</dbReference>
<evidence type="ECO:0000256" key="2">
    <source>
        <dbReference type="ARBA" id="ARBA00023002"/>
    </source>
</evidence>
<dbReference type="Pfam" id="PF13561">
    <property type="entry name" value="adh_short_C2"/>
    <property type="match status" value="1"/>
</dbReference>
<organism evidence="3 4">
    <name type="scientific">Actinopolyspora erythraea</name>
    <dbReference type="NCBI Taxonomy" id="414996"/>
    <lineage>
        <taxon>Bacteria</taxon>
        <taxon>Bacillati</taxon>
        <taxon>Actinomycetota</taxon>
        <taxon>Actinomycetes</taxon>
        <taxon>Actinopolysporales</taxon>
        <taxon>Actinopolysporaceae</taxon>
        <taxon>Actinopolyspora</taxon>
    </lineage>
</organism>